<dbReference type="AlphaFoldDB" id="A0A1X9YYW8"/>
<organism evidence="1 2">
    <name type="scientific">Pontibacter actiniarum</name>
    <dbReference type="NCBI Taxonomy" id="323450"/>
    <lineage>
        <taxon>Bacteria</taxon>
        <taxon>Pseudomonadati</taxon>
        <taxon>Bacteroidota</taxon>
        <taxon>Cytophagia</taxon>
        <taxon>Cytophagales</taxon>
        <taxon>Hymenobacteraceae</taxon>
        <taxon>Pontibacter</taxon>
    </lineage>
</organism>
<sequence>MTNVSTSHPSNIPYLELVKEGRKISFRRDCFGEIIVRRKVNDGDWETLIERTRSPFVDTDPFPPGTTLTYSVELELDNEKKQYELDARL</sequence>
<dbReference type="OrthoDB" id="884051at2"/>
<proteinExistence type="predicted"/>
<evidence type="ECO:0000313" key="2">
    <source>
        <dbReference type="Proteomes" id="UP000266292"/>
    </source>
</evidence>
<accession>A0A1X9YYW8</accession>
<dbReference type="STRING" id="709015.GCA_000472485_00123"/>
<dbReference type="KEGG" id="pact:CA264_21570"/>
<gene>
    <name evidence="1" type="ORF">CA264_21570</name>
</gene>
<geneLocation type="plasmid" evidence="1 2">
    <name>unnamed</name>
</geneLocation>
<name>A0A1X9YYW8_9BACT</name>
<dbReference type="EMBL" id="CP021236">
    <property type="protein sequence ID" value="ARS38136.1"/>
    <property type="molecule type" value="Genomic_DNA"/>
</dbReference>
<keyword evidence="1" id="KW-0614">Plasmid</keyword>
<protein>
    <submittedName>
        <fullName evidence="1">Uncharacterized protein</fullName>
    </submittedName>
</protein>
<evidence type="ECO:0000313" key="1">
    <source>
        <dbReference type="EMBL" id="ARS38136.1"/>
    </source>
</evidence>
<dbReference type="Proteomes" id="UP000266292">
    <property type="component" value="Plasmid unnamed"/>
</dbReference>
<reference evidence="2" key="1">
    <citation type="submission" date="2017-05" db="EMBL/GenBank/DDBJ databases">
        <authorList>
            <person name="Ray J."/>
            <person name="Price M."/>
            <person name="Deutschbauer A."/>
        </authorList>
    </citation>
    <scope>NUCLEOTIDE SEQUENCE [LARGE SCALE GENOMIC DNA]</scope>
    <source>
        <strain evidence="2">DSM 19842</strain>
        <plasmid evidence="2">unnamed</plasmid>
    </source>
</reference>
<keyword evidence="2" id="KW-1185">Reference proteome</keyword>